<dbReference type="SUPFAM" id="SSF52540">
    <property type="entry name" value="P-loop containing nucleoside triphosphate hydrolases"/>
    <property type="match status" value="1"/>
</dbReference>
<evidence type="ECO:0000256" key="4">
    <source>
        <dbReference type="ARBA" id="ARBA00022840"/>
    </source>
</evidence>
<evidence type="ECO:0000256" key="1">
    <source>
        <dbReference type="ARBA" id="ARBA00005417"/>
    </source>
</evidence>
<dbReference type="GO" id="GO:0005524">
    <property type="term" value="F:ATP binding"/>
    <property type="evidence" value="ECO:0007669"/>
    <property type="project" value="UniProtKB-KW"/>
</dbReference>
<evidence type="ECO:0000256" key="3">
    <source>
        <dbReference type="ARBA" id="ARBA00022741"/>
    </source>
</evidence>
<organism evidence="6 7">
    <name type="scientific">Gracilibacillus marinus</name>
    <dbReference type="NCBI Taxonomy" id="630535"/>
    <lineage>
        <taxon>Bacteria</taxon>
        <taxon>Bacillati</taxon>
        <taxon>Bacillota</taxon>
        <taxon>Bacilli</taxon>
        <taxon>Bacillales</taxon>
        <taxon>Bacillaceae</taxon>
        <taxon>Gracilibacillus</taxon>
    </lineage>
</organism>
<dbReference type="InterPro" id="IPR003593">
    <property type="entry name" value="AAA+_ATPase"/>
</dbReference>
<evidence type="ECO:0000313" key="6">
    <source>
        <dbReference type="EMBL" id="MFC4389082.1"/>
    </source>
</evidence>
<sequence>MSTIIQSNLLCKEYKKNKALKEVNIEIEAGQVVGLLGKNGAGKTTLNKIITGLTFPSAGSIEVFGKEPVGGDKRIGFLSENIALYPHLSAKENLEISLLQNGHSPNRKQINHILDTVSIDNTRKKAKDFSLGMKRRLQVAMTILTSERDLLILDEPTNGLDLDGVMWLKKMVSECKAQGKTILLSSHSIEQMEDILTDYFILHKGNVVDTGKVDIHNNDLITLELKKEDLSLAIQLLDTTNSTYIQENTDLHIVLHHEYMYYLQILNSNGIYPIAYNLKRKTLVDRFHQFTGGEKGA</sequence>
<dbReference type="Gene3D" id="3.40.50.300">
    <property type="entry name" value="P-loop containing nucleotide triphosphate hydrolases"/>
    <property type="match status" value="1"/>
</dbReference>
<evidence type="ECO:0000313" key="7">
    <source>
        <dbReference type="Proteomes" id="UP001595880"/>
    </source>
</evidence>
<dbReference type="PANTHER" id="PTHR43335">
    <property type="entry name" value="ABC TRANSPORTER, ATP-BINDING PROTEIN"/>
    <property type="match status" value="1"/>
</dbReference>
<dbReference type="PROSITE" id="PS50893">
    <property type="entry name" value="ABC_TRANSPORTER_2"/>
    <property type="match status" value="1"/>
</dbReference>
<dbReference type="SMART" id="SM00382">
    <property type="entry name" value="AAA"/>
    <property type="match status" value="1"/>
</dbReference>
<accession>A0ABV8VYU1</accession>
<protein>
    <submittedName>
        <fullName evidence="6">ABC transporter ATP-binding protein</fullName>
    </submittedName>
</protein>
<dbReference type="Proteomes" id="UP001595880">
    <property type="component" value="Unassembled WGS sequence"/>
</dbReference>
<dbReference type="EMBL" id="JBHSDV010000006">
    <property type="protein sequence ID" value="MFC4389082.1"/>
    <property type="molecule type" value="Genomic_DNA"/>
</dbReference>
<evidence type="ECO:0000259" key="5">
    <source>
        <dbReference type="PROSITE" id="PS50893"/>
    </source>
</evidence>
<comment type="caution">
    <text evidence="6">The sequence shown here is derived from an EMBL/GenBank/DDBJ whole genome shotgun (WGS) entry which is preliminary data.</text>
</comment>
<feature type="domain" description="ABC transporter" evidence="5">
    <location>
        <begin position="5"/>
        <end position="229"/>
    </location>
</feature>
<reference evidence="7" key="1">
    <citation type="journal article" date="2019" name="Int. J. Syst. Evol. Microbiol.">
        <title>The Global Catalogue of Microorganisms (GCM) 10K type strain sequencing project: providing services to taxonomists for standard genome sequencing and annotation.</title>
        <authorList>
            <consortium name="The Broad Institute Genomics Platform"/>
            <consortium name="The Broad Institute Genome Sequencing Center for Infectious Disease"/>
            <person name="Wu L."/>
            <person name="Ma J."/>
        </authorList>
    </citation>
    <scope>NUCLEOTIDE SEQUENCE [LARGE SCALE GENOMIC DNA]</scope>
    <source>
        <strain evidence="7">KACC 14058</strain>
    </source>
</reference>
<comment type="similarity">
    <text evidence="1">Belongs to the ABC transporter superfamily.</text>
</comment>
<dbReference type="InterPro" id="IPR017871">
    <property type="entry name" value="ABC_transporter-like_CS"/>
</dbReference>
<dbReference type="InterPro" id="IPR003439">
    <property type="entry name" value="ABC_transporter-like_ATP-bd"/>
</dbReference>
<keyword evidence="2" id="KW-0813">Transport</keyword>
<dbReference type="RefSeq" id="WP_390200566.1">
    <property type="nucleotide sequence ID" value="NZ_JBHSDV010000006.1"/>
</dbReference>
<name>A0ABV8VYU1_9BACI</name>
<evidence type="ECO:0000256" key="2">
    <source>
        <dbReference type="ARBA" id="ARBA00022448"/>
    </source>
</evidence>
<gene>
    <name evidence="6" type="ORF">ACFOZ1_14975</name>
</gene>
<proteinExistence type="inferred from homology"/>
<dbReference type="InterPro" id="IPR027417">
    <property type="entry name" value="P-loop_NTPase"/>
</dbReference>
<keyword evidence="4 6" id="KW-0067">ATP-binding</keyword>
<dbReference type="PROSITE" id="PS00211">
    <property type="entry name" value="ABC_TRANSPORTER_1"/>
    <property type="match status" value="1"/>
</dbReference>
<dbReference type="Pfam" id="PF00005">
    <property type="entry name" value="ABC_tran"/>
    <property type="match status" value="1"/>
</dbReference>
<keyword evidence="3" id="KW-0547">Nucleotide-binding</keyword>
<keyword evidence="7" id="KW-1185">Reference proteome</keyword>